<feature type="domain" description="DUF6818" evidence="1">
    <location>
        <begin position="27"/>
        <end position="89"/>
    </location>
</feature>
<reference evidence="2 3" key="1">
    <citation type="submission" date="2018-09" db="EMBL/GenBank/DDBJ databases">
        <title>Genomic investigation of the strawberry pathogen Phytophthora fragariae indicates pathogenicity is determined by transcriptional variation in three key races.</title>
        <authorList>
            <person name="Adams T.M."/>
            <person name="Armitage A.D."/>
            <person name="Sobczyk M.K."/>
            <person name="Bates H.J."/>
            <person name="Dunwell J.M."/>
            <person name="Nellist C.F."/>
            <person name="Harrison R.J."/>
        </authorList>
    </citation>
    <scope>NUCLEOTIDE SEQUENCE [LARGE SCALE GENOMIC DNA]</scope>
    <source>
        <strain evidence="2 3">SCRP249</strain>
    </source>
</reference>
<accession>A0A6A3HEE4</accession>
<comment type="caution">
    <text evidence="2">The sequence shown here is derived from an EMBL/GenBank/DDBJ whole genome shotgun (WGS) entry which is preliminary data.</text>
</comment>
<sequence>MTKRHGSTNYSIGEMRRLLELVQASLPASRADWEAVAADYNAVKEPQWKRRDAMSLKRKFRSMSSTSHHGVGEARAHLASAASRVQQQMKLHRTPPRLQEIERTLGQRESHAGTEPNGMLSPELWIPAPISRPARDAEQRSLCPEDSVAQEERHPDLDKVQLLELHRQHKSNRRVARRRHKELLHCIVEEVVLLLRRMVDIVEELVVLLQRDAA</sequence>
<evidence type="ECO:0000313" key="2">
    <source>
        <dbReference type="EMBL" id="KAE8967174.1"/>
    </source>
</evidence>
<evidence type="ECO:0000313" key="3">
    <source>
        <dbReference type="Proteomes" id="UP000429607"/>
    </source>
</evidence>
<dbReference type="PANTHER" id="PTHR34409">
    <property type="entry name" value="SET DOMAIN-CONTAINING PROTEIN"/>
    <property type="match status" value="1"/>
</dbReference>
<protein>
    <recommendedName>
        <fullName evidence="1">DUF6818 domain-containing protein</fullName>
    </recommendedName>
</protein>
<proteinExistence type="predicted"/>
<gene>
    <name evidence="2" type="ORF">PR001_g28181</name>
</gene>
<dbReference type="EMBL" id="QXFV01004919">
    <property type="protein sequence ID" value="KAE8967174.1"/>
    <property type="molecule type" value="Genomic_DNA"/>
</dbReference>
<name>A0A6A3HEE4_9STRA</name>
<evidence type="ECO:0000259" key="1">
    <source>
        <dbReference type="Pfam" id="PF20681"/>
    </source>
</evidence>
<dbReference type="Proteomes" id="UP000429607">
    <property type="component" value="Unassembled WGS sequence"/>
</dbReference>
<dbReference type="Pfam" id="PF20681">
    <property type="entry name" value="DUF6818"/>
    <property type="match status" value="1"/>
</dbReference>
<dbReference type="AlphaFoldDB" id="A0A6A3HEE4"/>
<organism evidence="2 3">
    <name type="scientific">Phytophthora rubi</name>
    <dbReference type="NCBI Taxonomy" id="129364"/>
    <lineage>
        <taxon>Eukaryota</taxon>
        <taxon>Sar</taxon>
        <taxon>Stramenopiles</taxon>
        <taxon>Oomycota</taxon>
        <taxon>Peronosporomycetes</taxon>
        <taxon>Peronosporales</taxon>
        <taxon>Peronosporaceae</taxon>
        <taxon>Phytophthora</taxon>
    </lineage>
</organism>
<dbReference type="InterPro" id="IPR049203">
    <property type="entry name" value="DUF6818"/>
</dbReference>
<dbReference type="PANTHER" id="PTHR34409:SF1">
    <property type="entry name" value="MYB-LIKE DOMAIN-CONTAINING PROTEIN"/>
    <property type="match status" value="1"/>
</dbReference>